<keyword evidence="4" id="KW-0560">Oxidoreductase</keyword>
<comment type="subcellular location">
    <subcellularLocation>
        <location evidence="1">Cytoplasm</location>
    </subcellularLocation>
</comment>
<dbReference type="PRINTS" id="PR00081">
    <property type="entry name" value="GDHRDH"/>
</dbReference>
<dbReference type="WBParaSite" id="nRc.2.0.1.t08994-RA">
    <property type="protein sequence ID" value="nRc.2.0.1.t08994-RA"/>
    <property type="gene ID" value="nRc.2.0.1.g08994"/>
</dbReference>
<sequence>MSNEKTFCVITGGSRGIGFEIAKQMVENYLTPGSKILLVAKNQQRLNEAASKLKNVRRSSGGAGVDISVDVCNVDLGECRFTELEKKIQESIDHTFHRGIIVHSAGTLGNVEKPITEIFHRKDIDQYFNINFVSFVLVNNLFLKLTKNIVRQQLIINITSLAAIQSIAGFGLYSPAKAARESFLRSVLVDQPDIKILNYSPGMVDTDMVSELCRQTWNEETKNFSTGKVRNRYKATPTLGREISAPPLMLEHIG</sequence>
<evidence type="ECO:0000256" key="3">
    <source>
        <dbReference type="ARBA" id="ARBA00022857"/>
    </source>
</evidence>
<dbReference type="AlphaFoldDB" id="A0A915I6K4"/>
<dbReference type="InterPro" id="IPR036291">
    <property type="entry name" value="NAD(P)-bd_dom_sf"/>
</dbReference>
<dbReference type="PANTHER" id="PTHR44085">
    <property type="entry name" value="SEPIAPTERIN REDUCTASE"/>
    <property type="match status" value="1"/>
</dbReference>
<name>A0A915I6K4_ROMCU</name>
<dbReference type="SUPFAM" id="SSF51735">
    <property type="entry name" value="NAD(P)-binding Rossmann-fold domains"/>
    <property type="match status" value="1"/>
</dbReference>
<evidence type="ECO:0000313" key="5">
    <source>
        <dbReference type="Proteomes" id="UP000887565"/>
    </source>
</evidence>
<keyword evidence="3" id="KW-0521">NADP</keyword>
<evidence type="ECO:0000256" key="4">
    <source>
        <dbReference type="ARBA" id="ARBA00023002"/>
    </source>
</evidence>
<dbReference type="Proteomes" id="UP000887565">
    <property type="component" value="Unplaced"/>
</dbReference>
<evidence type="ECO:0000256" key="1">
    <source>
        <dbReference type="ARBA" id="ARBA00004496"/>
    </source>
</evidence>
<dbReference type="GO" id="GO:0005737">
    <property type="term" value="C:cytoplasm"/>
    <property type="evidence" value="ECO:0007669"/>
    <property type="project" value="UniProtKB-SubCell"/>
</dbReference>
<proteinExistence type="predicted"/>
<evidence type="ECO:0000313" key="6">
    <source>
        <dbReference type="WBParaSite" id="nRc.2.0.1.t08994-RA"/>
    </source>
</evidence>
<organism evidence="5 6">
    <name type="scientific">Romanomermis culicivorax</name>
    <name type="common">Nematode worm</name>
    <dbReference type="NCBI Taxonomy" id="13658"/>
    <lineage>
        <taxon>Eukaryota</taxon>
        <taxon>Metazoa</taxon>
        <taxon>Ecdysozoa</taxon>
        <taxon>Nematoda</taxon>
        <taxon>Enoplea</taxon>
        <taxon>Dorylaimia</taxon>
        <taxon>Mermithida</taxon>
        <taxon>Mermithoidea</taxon>
        <taxon>Mermithidae</taxon>
        <taxon>Romanomermis</taxon>
    </lineage>
</organism>
<keyword evidence="2" id="KW-0963">Cytoplasm</keyword>
<dbReference type="GO" id="GO:0006729">
    <property type="term" value="P:tetrahydrobiopterin biosynthetic process"/>
    <property type="evidence" value="ECO:0007669"/>
    <property type="project" value="TreeGrafter"/>
</dbReference>
<dbReference type="InterPro" id="IPR002347">
    <property type="entry name" value="SDR_fam"/>
</dbReference>
<dbReference type="Gene3D" id="3.40.50.720">
    <property type="entry name" value="NAD(P)-binding Rossmann-like Domain"/>
    <property type="match status" value="1"/>
</dbReference>
<reference evidence="6" key="1">
    <citation type="submission" date="2022-11" db="UniProtKB">
        <authorList>
            <consortium name="WormBaseParasite"/>
        </authorList>
    </citation>
    <scope>IDENTIFICATION</scope>
</reference>
<accession>A0A915I6K4</accession>
<dbReference type="Pfam" id="PF00106">
    <property type="entry name" value="adh_short"/>
    <property type="match status" value="1"/>
</dbReference>
<dbReference type="OMA" id="MTVQVQR"/>
<evidence type="ECO:0000256" key="2">
    <source>
        <dbReference type="ARBA" id="ARBA00022490"/>
    </source>
</evidence>
<dbReference type="GO" id="GO:0004757">
    <property type="term" value="F:sepiapterin reductase (NADP+) activity"/>
    <property type="evidence" value="ECO:0007669"/>
    <property type="project" value="TreeGrafter"/>
</dbReference>
<dbReference type="PANTHER" id="PTHR44085:SF2">
    <property type="entry name" value="SEPIAPTERIN REDUCTASE"/>
    <property type="match status" value="1"/>
</dbReference>
<dbReference type="InterPro" id="IPR051721">
    <property type="entry name" value="Biopterin_syn/organic_redct"/>
</dbReference>
<protein>
    <submittedName>
        <fullName evidence="6">Sepiapterin reductase</fullName>
    </submittedName>
</protein>
<keyword evidence="5" id="KW-1185">Reference proteome</keyword>